<comment type="catalytic activity">
    <reaction evidence="1">
        <text>2-phosphoglycolate + H2O = glycolate + phosphate</text>
        <dbReference type="Rhea" id="RHEA:14369"/>
        <dbReference type="ChEBI" id="CHEBI:15377"/>
        <dbReference type="ChEBI" id="CHEBI:29805"/>
        <dbReference type="ChEBI" id="CHEBI:43474"/>
        <dbReference type="ChEBI" id="CHEBI:58033"/>
        <dbReference type="EC" id="3.1.3.18"/>
    </reaction>
</comment>
<keyword evidence="6" id="KW-1185">Reference proteome</keyword>
<evidence type="ECO:0000256" key="3">
    <source>
        <dbReference type="ARBA" id="ARBA00006171"/>
    </source>
</evidence>
<dbReference type="InterPro" id="IPR023214">
    <property type="entry name" value="HAD_sf"/>
</dbReference>
<dbReference type="RefSeq" id="WP_071636077.1">
    <property type="nucleotide sequence ID" value="NZ_MLFK01000005.1"/>
</dbReference>
<comment type="caution">
    <text evidence="5">The sequence shown here is derived from an EMBL/GenBank/DDBJ whole genome shotgun (WGS) entry which is preliminary data.</text>
</comment>
<sequence length="215" mass="24035">MKFKGIIFDLDGTLVNSLEDISDAMNTVLQGLNYPTHTYETYQYFIGSGLRNLVSKALPAANNNEEQIQICFDCMVNEYRKACTLKTKPYDGILELLNNPALGNIKMAVFSNKADELTKKIVSEIFPGHFDDAIGLSTEALKKPNPFEAVEISKKWNLKPEEILFVGDSDIDMQTAINANMFPVGVTWGYRTEEELKNSGAKLVVNRASELIEIL</sequence>
<dbReference type="PANTHER" id="PTHR43434:SF1">
    <property type="entry name" value="PHOSPHOGLYCOLATE PHOSPHATASE"/>
    <property type="match status" value="1"/>
</dbReference>
<dbReference type="Proteomes" id="UP000182826">
    <property type="component" value="Unassembled WGS sequence"/>
</dbReference>
<evidence type="ECO:0000256" key="2">
    <source>
        <dbReference type="ARBA" id="ARBA00004818"/>
    </source>
</evidence>
<comment type="similarity">
    <text evidence="3">Belongs to the HAD-like hydrolase superfamily. CbbY/CbbZ/Gph/YieH family.</text>
</comment>
<dbReference type="SFLD" id="SFLDG01129">
    <property type="entry name" value="C1.5:_HAD__Beta-PGM__Phosphata"/>
    <property type="match status" value="1"/>
</dbReference>
<dbReference type="AlphaFoldDB" id="A0A1J7CAQ8"/>
<dbReference type="InterPro" id="IPR036412">
    <property type="entry name" value="HAD-like_sf"/>
</dbReference>
<proteinExistence type="inferred from homology"/>
<gene>
    <name evidence="5" type="ORF">BKM63_07950</name>
</gene>
<dbReference type="InterPro" id="IPR050155">
    <property type="entry name" value="HAD-like_hydrolase_sf"/>
</dbReference>
<dbReference type="Gene3D" id="3.40.50.1000">
    <property type="entry name" value="HAD superfamily/HAD-like"/>
    <property type="match status" value="1"/>
</dbReference>
<dbReference type="SFLD" id="SFLDS00003">
    <property type="entry name" value="Haloacid_Dehalogenase"/>
    <property type="match status" value="1"/>
</dbReference>
<evidence type="ECO:0000313" key="6">
    <source>
        <dbReference type="Proteomes" id="UP000182826"/>
    </source>
</evidence>
<reference evidence="5 6" key="1">
    <citation type="submission" date="2016-10" db="EMBL/GenBank/DDBJ databases">
        <title>Draft Genome Sequence of Rhizobacteria Flavobacterium johnsoniae CI04.</title>
        <authorList>
            <person name="Bravo J.I."/>
            <person name="Lozano G.L."/>
            <person name="Handelsman J."/>
        </authorList>
    </citation>
    <scope>NUCLEOTIDE SEQUENCE [LARGE SCALE GENOMIC DNA]</scope>
    <source>
        <strain evidence="5 6">CI04</strain>
    </source>
</reference>
<dbReference type="NCBIfam" id="TIGR01549">
    <property type="entry name" value="HAD-SF-IA-v1"/>
    <property type="match status" value="1"/>
</dbReference>
<dbReference type="EMBL" id="MLFK01000005">
    <property type="protein sequence ID" value="OIV42793.1"/>
    <property type="molecule type" value="Genomic_DNA"/>
</dbReference>
<dbReference type="InterPro" id="IPR041492">
    <property type="entry name" value="HAD_2"/>
</dbReference>
<organism evidence="5 6">
    <name type="scientific">Flavobacterium johnsoniae</name>
    <name type="common">Cytophaga johnsonae</name>
    <dbReference type="NCBI Taxonomy" id="986"/>
    <lineage>
        <taxon>Bacteria</taxon>
        <taxon>Pseudomonadati</taxon>
        <taxon>Bacteroidota</taxon>
        <taxon>Flavobacteriia</taxon>
        <taxon>Flavobacteriales</taxon>
        <taxon>Flavobacteriaceae</taxon>
        <taxon>Flavobacterium</taxon>
    </lineage>
</organism>
<comment type="pathway">
    <text evidence="2">Organic acid metabolism; glycolate biosynthesis; glycolate from 2-phosphoglycolate: step 1/1.</text>
</comment>
<dbReference type="GO" id="GO:0008967">
    <property type="term" value="F:phosphoglycolate phosphatase activity"/>
    <property type="evidence" value="ECO:0007669"/>
    <property type="project" value="UniProtKB-EC"/>
</dbReference>
<evidence type="ECO:0000256" key="1">
    <source>
        <dbReference type="ARBA" id="ARBA00000830"/>
    </source>
</evidence>
<keyword evidence="5" id="KW-0378">Hydrolase</keyword>
<dbReference type="GO" id="GO:0006281">
    <property type="term" value="P:DNA repair"/>
    <property type="evidence" value="ECO:0007669"/>
    <property type="project" value="TreeGrafter"/>
</dbReference>
<dbReference type="InterPro" id="IPR023198">
    <property type="entry name" value="PGP-like_dom2"/>
</dbReference>
<dbReference type="EC" id="3.1.3.18" evidence="4"/>
<evidence type="ECO:0000256" key="4">
    <source>
        <dbReference type="ARBA" id="ARBA00013078"/>
    </source>
</evidence>
<dbReference type="InterPro" id="IPR006439">
    <property type="entry name" value="HAD-SF_hydro_IA"/>
</dbReference>
<dbReference type="Pfam" id="PF13419">
    <property type="entry name" value="HAD_2"/>
    <property type="match status" value="1"/>
</dbReference>
<dbReference type="PANTHER" id="PTHR43434">
    <property type="entry name" value="PHOSPHOGLYCOLATE PHOSPHATASE"/>
    <property type="match status" value="1"/>
</dbReference>
<evidence type="ECO:0000313" key="5">
    <source>
        <dbReference type="EMBL" id="OIV42793.1"/>
    </source>
</evidence>
<dbReference type="SUPFAM" id="SSF56784">
    <property type="entry name" value="HAD-like"/>
    <property type="match status" value="1"/>
</dbReference>
<dbReference type="PRINTS" id="PR00413">
    <property type="entry name" value="HADHALOGNASE"/>
</dbReference>
<dbReference type="Gene3D" id="1.10.150.240">
    <property type="entry name" value="Putative phosphatase, domain 2"/>
    <property type="match status" value="1"/>
</dbReference>
<name>A0A1J7CAQ8_FLAJO</name>
<dbReference type="GO" id="GO:0005829">
    <property type="term" value="C:cytosol"/>
    <property type="evidence" value="ECO:0007669"/>
    <property type="project" value="TreeGrafter"/>
</dbReference>
<dbReference type="OrthoDB" id="9807630at2"/>
<accession>A0A1J7CAQ8</accession>
<protein>
    <recommendedName>
        <fullName evidence="4">phosphoglycolate phosphatase</fullName>
        <ecNumber evidence="4">3.1.3.18</ecNumber>
    </recommendedName>
</protein>